<protein>
    <submittedName>
        <fullName evidence="1">Uncharacterized protein</fullName>
    </submittedName>
</protein>
<evidence type="ECO:0000313" key="2">
    <source>
        <dbReference type="Proteomes" id="UP000230233"/>
    </source>
</evidence>
<comment type="caution">
    <text evidence="1">The sequence shown here is derived from an EMBL/GenBank/DDBJ whole genome shotgun (WGS) entry which is preliminary data.</text>
</comment>
<proteinExistence type="predicted"/>
<accession>A0A2G5U4I5</accession>
<reference evidence="2" key="1">
    <citation type="submission" date="2017-10" db="EMBL/GenBank/DDBJ databases">
        <title>Rapid genome shrinkage in a self-fertile nematode reveals novel sperm competition proteins.</title>
        <authorList>
            <person name="Yin D."/>
            <person name="Schwarz E.M."/>
            <person name="Thomas C.G."/>
            <person name="Felde R.L."/>
            <person name="Korf I.F."/>
            <person name="Cutter A.D."/>
            <person name="Schartner C.M."/>
            <person name="Ralston E.J."/>
            <person name="Meyer B.J."/>
            <person name="Haag E.S."/>
        </authorList>
    </citation>
    <scope>NUCLEOTIDE SEQUENCE [LARGE SCALE GENOMIC DNA]</scope>
    <source>
        <strain evidence="2">JU1422</strain>
    </source>
</reference>
<organism evidence="1 2">
    <name type="scientific">Caenorhabditis nigoni</name>
    <dbReference type="NCBI Taxonomy" id="1611254"/>
    <lineage>
        <taxon>Eukaryota</taxon>
        <taxon>Metazoa</taxon>
        <taxon>Ecdysozoa</taxon>
        <taxon>Nematoda</taxon>
        <taxon>Chromadorea</taxon>
        <taxon>Rhabditida</taxon>
        <taxon>Rhabditina</taxon>
        <taxon>Rhabditomorpha</taxon>
        <taxon>Rhabditoidea</taxon>
        <taxon>Rhabditidae</taxon>
        <taxon>Peloderinae</taxon>
        <taxon>Caenorhabditis</taxon>
    </lineage>
</organism>
<sequence length="95" mass="11314">MTNGRICVLAINHSATPLPFFEPIQEERLPLHRHLLRPRLLLLLDMHHLLPHLISIPVVKRIQCHLLSHLDIMMLRWCFIGWIDQTTEFHHLHLD</sequence>
<dbReference type="Proteomes" id="UP000230233">
    <property type="component" value="Chromosome IV"/>
</dbReference>
<dbReference type="AlphaFoldDB" id="A0A2G5U4I5"/>
<gene>
    <name evidence="1" type="primary">Cnig_chr_IV.g14085</name>
    <name evidence="1" type="ORF">B9Z55_014085</name>
</gene>
<evidence type="ECO:0000313" key="1">
    <source>
        <dbReference type="EMBL" id="PIC34437.1"/>
    </source>
</evidence>
<dbReference type="EMBL" id="PDUG01000004">
    <property type="protein sequence ID" value="PIC34437.1"/>
    <property type="molecule type" value="Genomic_DNA"/>
</dbReference>
<name>A0A2G5U4I5_9PELO</name>
<keyword evidence="2" id="KW-1185">Reference proteome</keyword>